<accession>A0A847D1V0</accession>
<dbReference type="AlphaFoldDB" id="A0A847D1V0"/>
<dbReference type="SUPFAM" id="SSF56059">
    <property type="entry name" value="Glutathione synthetase ATP-binding domain-like"/>
    <property type="match status" value="1"/>
</dbReference>
<evidence type="ECO:0000256" key="1">
    <source>
        <dbReference type="SAM" id="Phobius"/>
    </source>
</evidence>
<evidence type="ECO:0000313" key="3">
    <source>
        <dbReference type="Proteomes" id="UP000589373"/>
    </source>
</evidence>
<gene>
    <name evidence="2" type="ORF">GX662_03460</name>
</gene>
<proteinExistence type="predicted"/>
<organism evidence="2 3">
    <name type="scientific">Trichococcus flocculiformis</name>
    <dbReference type="NCBI Taxonomy" id="82803"/>
    <lineage>
        <taxon>Bacteria</taxon>
        <taxon>Bacillati</taxon>
        <taxon>Bacillota</taxon>
        <taxon>Bacilli</taxon>
        <taxon>Lactobacillales</taxon>
        <taxon>Carnobacteriaceae</taxon>
        <taxon>Trichococcus</taxon>
    </lineage>
</organism>
<name>A0A847D1V0_9LACT</name>
<comment type="caution">
    <text evidence="2">The sequence shown here is derived from an EMBL/GenBank/DDBJ whole genome shotgun (WGS) entry which is preliminary data.</text>
</comment>
<protein>
    <submittedName>
        <fullName evidence="2">DUF2812 domain-containing protein</fullName>
    </submittedName>
</protein>
<feature type="transmembrane region" description="Helical" evidence="1">
    <location>
        <begin position="90"/>
        <end position="110"/>
    </location>
</feature>
<evidence type="ECO:0000313" key="2">
    <source>
        <dbReference type="EMBL" id="NLD31301.1"/>
    </source>
</evidence>
<sequence length="152" mass="17494">MDFIADKSCQEAEEYTKFLEEMGYRVMTKPINTNFSFGKIRIRPWGKGWGQVATTPGRFGKELLIVEKENDGRPFALHTTLEDQVDYYQIFRSAWAFISVFCAGSAVYSFVSQEAFWKSIGLGVIALVHIWSAVKSHRIIKRLESERKIKES</sequence>
<dbReference type="Proteomes" id="UP000589373">
    <property type="component" value="Unassembled WGS sequence"/>
</dbReference>
<feature type="transmembrane region" description="Helical" evidence="1">
    <location>
        <begin position="116"/>
        <end position="134"/>
    </location>
</feature>
<keyword evidence="1" id="KW-0812">Transmembrane</keyword>
<reference evidence="2 3" key="1">
    <citation type="journal article" date="2020" name="Biotechnol. Biofuels">
        <title>New insights from the biogas microbiome by comprehensive genome-resolved metagenomics of nearly 1600 species originating from multiple anaerobic digesters.</title>
        <authorList>
            <person name="Campanaro S."/>
            <person name="Treu L."/>
            <person name="Rodriguez-R L.M."/>
            <person name="Kovalovszki A."/>
            <person name="Ziels R.M."/>
            <person name="Maus I."/>
            <person name="Zhu X."/>
            <person name="Kougias P.G."/>
            <person name="Basile A."/>
            <person name="Luo G."/>
            <person name="Schluter A."/>
            <person name="Konstantinidis K.T."/>
            <person name="Angelidaki I."/>
        </authorList>
    </citation>
    <scope>NUCLEOTIDE SEQUENCE [LARGE SCALE GENOMIC DNA]</scope>
    <source>
        <strain evidence="2">AS07pgkLD_105</strain>
    </source>
</reference>
<keyword evidence="1" id="KW-0472">Membrane</keyword>
<dbReference type="EMBL" id="JAAZCD010000078">
    <property type="protein sequence ID" value="NLD31301.1"/>
    <property type="molecule type" value="Genomic_DNA"/>
</dbReference>
<keyword evidence="1" id="KW-1133">Transmembrane helix</keyword>